<feature type="compositionally biased region" description="Polar residues" evidence="4">
    <location>
        <begin position="69"/>
        <end position="90"/>
    </location>
</feature>
<comment type="subcellular location">
    <subcellularLocation>
        <location evidence="1">Nucleus</location>
    </subcellularLocation>
</comment>
<dbReference type="Pfam" id="PF11719">
    <property type="entry name" value="Drc1-Sld2"/>
    <property type="match status" value="1"/>
</dbReference>
<dbReference type="InterPro" id="IPR021110">
    <property type="entry name" value="DNA_rep_checkpnt_protein"/>
</dbReference>
<comment type="caution">
    <text evidence="5">The sequence shown here is derived from an EMBL/GenBank/DDBJ whole genome shotgun (WGS) entry which is preliminary data.</text>
</comment>
<feature type="region of interest" description="Disordered" evidence="4">
    <location>
        <begin position="69"/>
        <end position="106"/>
    </location>
</feature>
<organism evidence="5 6">
    <name type="scientific">Helicostylum pulchrum</name>
    <dbReference type="NCBI Taxonomy" id="562976"/>
    <lineage>
        <taxon>Eukaryota</taxon>
        <taxon>Fungi</taxon>
        <taxon>Fungi incertae sedis</taxon>
        <taxon>Mucoromycota</taxon>
        <taxon>Mucoromycotina</taxon>
        <taxon>Mucoromycetes</taxon>
        <taxon>Mucorales</taxon>
        <taxon>Mucorineae</taxon>
        <taxon>Mucoraceae</taxon>
        <taxon>Helicostylum</taxon>
    </lineage>
</organism>
<feature type="coiled-coil region" evidence="3">
    <location>
        <begin position="3"/>
        <end position="63"/>
    </location>
</feature>
<evidence type="ECO:0000256" key="2">
    <source>
        <dbReference type="ARBA" id="ARBA00023242"/>
    </source>
</evidence>
<dbReference type="Proteomes" id="UP001476247">
    <property type="component" value="Unassembled WGS sequence"/>
</dbReference>
<reference evidence="5 6" key="1">
    <citation type="submission" date="2024-04" db="EMBL/GenBank/DDBJ databases">
        <title>genome sequences of Mucor flavus KT1a and Helicostylum pulchrum KT1b strains isolation_sourced from the surface of a dry-aged beef.</title>
        <authorList>
            <person name="Toyotome T."/>
            <person name="Hosono M."/>
            <person name="Torimaru M."/>
            <person name="Fukuda K."/>
            <person name="Mikami N."/>
        </authorList>
    </citation>
    <scope>NUCLEOTIDE SEQUENCE [LARGE SCALE GENOMIC DNA]</scope>
    <source>
        <strain evidence="5 6">KT1b</strain>
    </source>
</reference>
<proteinExistence type="predicted"/>
<evidence type="ECO:0000256" key="4">
    <source>
        <dbReference type="SAM" id="MobiDB-lite"/>
    </source>
</evidence>
<evidence type="ECO:0000313" key="6">
    <source>
        <dbReference type="Proteomes" id="UP001476247"/>
    </source>
</evidence>
<evidence type="ECO:0000256" key="1">
    <source>
        <dbReference type="ARBA" id="ARBA00004123"/>
    </source>
</evidence>
<sequence>MDLRNLQKKVSKAKRNLRIYEVGFSKKYGRTLTVQDINDRPDVAESYKAYNQLKKELKEETEATLLQQFSSESTPETDSQQTSVASQSPERLQDKSSVEFVRSPSHAKLDRQLTEDEAFWLGVNTSYSQPTPATYTDPVLPKLTCSQPRLILGSSKRKKPRNLKRSFGRNPFERAISSSQDFFDDNSSVNSMPSPIQPMQSFINDDVTMVEDELDDMEGVEIVNHQINPYRKYDPSLFHWEDPSFSIGPGFFSNASPCYLVPILNDPSRRDRVLRKLEKGTLGEVLAENQSMEEELDEDIRQFISTHSRLDPNSFEASVTDIDENLLNSYQYKKKPLQKRQTKLFKSKLNITKIGNYN</sequence>
<dbReference type="EMBL" id="BAABUJ010000004">
    <property type="protein sequence ID" value="GAA5795276.1"/>
    <property type="molecule type" value="Genomic_DNA"/>
</dbReference>
<accession>A0ABP9XKG2</accession>
<name>A0ABP9XKG2_9FUNG</name>
<dbReference type="Gene3D" id="1.10.10.1460">
    <property type="match status" value="1"/>
</dbReference>
<gene>
    <name evidence="5" type="ORF">HPULCUR_000631</name>
</gene>
<keyword evidence="3" id="KW-0175">Coiled coil</keyword>
<protein>
    <submittedName>
        <fullName evidence="5">Uncharacterized protein</fullName>
    </submittedName>
</protein>
<keyword evidence="2" id="KW-0539">Nucleus</keyword>
<evidence type="ECO:0000256" key="3">
    <source>
        <dbReference type="SAM" id="Coils"/>
    </source>
</evidence>
<evidence type="ECO:0000313" key="5">
    <source>
        <dbReference type="EMBL" id="GAA5795276.1"/>
    </source>
</evidence>
<keyword evidence="6" id="KW-1185">Reference proteome</keyword>